<dbReference type="InterPro" id="IPR002347">
    <property type="entry name" value="SDR_fam"/>
</dbReference>
<dbReference type="OrthoDB" id="7064009at2"/>
<dbReference type="AlphaFoldDB" id="A0A1P8TS02"/>
<dbReference type="GO" id="GO:0016616">
    <property type="term" value="F:oxidoreductase activity, acting on the CH-OH group of donors, NAD or NADP as acceptor"/>
    <property type="evidence" value="ECO:0007669"/>
    <property type="project" value="TreeGrafter"/>
</dbReference>
<keyword evidence="2" id="KW-0560">Oxidoreductase</keyword>
<dbReference type="InterPro" id="IPR020904">
    <property type="entry name" value="Sc_DH/Rdtase_CS"/>
</dbReference>
<keyword evidence="8" id="KW-1185">Reference proteome</keyword>
<evidence type="ECO:0000256" key="2">
    <source>
        <dbReference type="ARBA" id="ARBA00023002"/>
    </source>
</evidence>
<reference evidence="4 8" key="1">
    <citation type="submission" date="2016-05" db="EMBL/GenBank/DDBJ databases">
        <authorList>
            <person name="Gu J."/>
        </authorList>
    </citation>
    <scope>NUCLEOTIDE SEQUENCE [LARGE SCALE GENOMIC DNA]</scope>
    <source>
        <strain evidence="4 8">ACCC40021</strain>
    </source>
</reference>
<dbReference type="GO" id="GO:0006633">
    <property type="term" value="P:fatty acid biosynthetic process"/>
    <property type="evidence" value="ECO:0007669"/>
    <property type="project" value="TreeGrafter"/>
</dbReference>
<dbReference type="PROSITE" id="PS00061">
    <property type="entry name" value="ADH_SHORT"/>
    <property type="match status" value="1"/>
</dbReference>
<evidence type="ECO:0000313" key="5">
    <source>
        <dbReference type="EMBL" id="APY90401.1"/>
    </source>
</evidence>
<protein>
    <submittedName>
        <fullName evidence="4 7">Oxidoreductase</fullName>
    </submittedName>
</protein>
<dbReference type="PANTHER" id="PTHR42760">
    <property type="entry name" value="SHORT-CHAIN DEHYDROGENASES/REDUCTASES FAMILY MEMBER"/>
    <property type="match status" value="1"/>
</dbReference>
<evidence type="ECO:0000313" key="8">
    <source>
        <dbReference type="Proteomes" id="UP000187191"/>
    </source>
</evidence>
<dbReference type="GO" id="GO:0048038">
    <property type="term" value="F:quinone binding"/>
    <property type="evidence" value="ECO:0007669"/>
    <property type="project" value="TreeGrafter"/>
</dbReference>
<dbReference type="EMBL" id="CP015588">
    <property type="protein sequence ID" value="APY90401.1"/>
    <property type="molecule type" value="Genomic_DNA"/>
</dbReference>
<evidence type="ECO:0000313" key="4">
    <source>
        <dbReference type="EMBL" id="APY84447.1"/>
    </source>
</evidence>
<dbReference type="Gene3D" id="3.40.50.720">
    <property type="entry name" value="NAD(P)-binding Rossmann-like Domain"/>
    <property type="match status" value="1"/>
</dbReference>
<dbReference type="KEGG" id="ssia:A7J05_00410"/>
<reference evidence="7 9" key="2">
    <citation type="submission" date="2020-12" db="EMBL/GenBank/DDBJ databases">
        <title>Identification and biosynthesis of polyene macrolides produced by Streptomyces alfalfae Men-myco-93-63.</title>
        <authorList>
            <person name="Liu D."/>
            <person name="Li Y."/>
            <person name="Liu L."/>
            <person name="Han X."/>
            <person name="Shen F."/>
        </authorList>
    </citation>
    <scope>NUCLEOTIDE SEQUENCE [LARGE SCALE GENOMIC DNA]</scope>
    <source>
        <strain evidence="7 9">Men-myco-93-63</strain>
    </source>
</reference>
<dbReference type="KEGG" id="ssia:A7J05_36325"/>
<dbReference type="EMBL" id="CP065959">
    <property type="protein sequence ID" value="QQC87085.1"/>
    <property type="molecule type" value="Genomic_DNA"/>
</dbReference>
<evidence type="ECO:0000313" key="9">
    <source>
        <dbReference type="Proteomes" id="UP000596130"/>
    </source>
</evidence>
<dbReference type="EMBL" id="CP065959">
    <property type="protein sequence ID" value="QQC93418.1"/>
    <property type="molecule type" value="Genomic_DNA"/>
</dbReference>
<name>A0A1P8TS02_9ACTN</name>
<evidence type="ECO:0000256" key="1">
    <source>
        <dbReference type="ARBA" id="ARBA00006484"/>
    </source>
</evidence>
<dbReference type="EMBL" id="CP015588">
    <property type="protein sequence ID" value="APY84447.1"/>
    <property type="molecule type" value="Genomic_DNA"/>
</dbReference>
<dbReference type="InterPro" id="IPR036291">
    <property type="entry name" value="NAD(P)-bd_dom_sf"/>
</dbReference>
<dbReference type="RefSeq" id="WP_062770994.1">
    <property type="nucleotide sequence ID" value="NZ_CP015588.1"/>
</dbReference>
<evidence type="ECO:0000313" key="6">
    <source>
        <dbReference type="EMBL" id="QQC87085.1"/>
    </source>
</evidence>
<comment type="similarity">
    <text evidence="1">Belongs to the short-chain dehydrogenases/reductases (SDR) family.</text>
</comment>
<dbReference type="PANTHER" id="PTHR42760:SF122">
    <property type="entry name" value="NAD(P)-BINDING PROTEIN"/>
    <property type="match status" value="1"/>
</dbReference>
<dbReference type="Pfam" id="PF13561">
    <property type="entry name" value="adh_short_C2"/>
    <property type="match status" value="1"/>
</dbReference>
<evidence type="ECO:0000256" key="3">
    <source>
        <dbReference type="SAM" id="MobiDB-lite"/>
    </source>
</evidence>
<accession>A0A1P8TS02</accession>
<dbReference type="Proteomes" id="UP000596130">
    <property type="component" value="Chromosome"/>
</dbReference>
<dbReference type="FunFam" id="3.40.50.720:FF:000084">
    <property type="entry name" value="Short-chain dehydrogenase reductase"/>
    <property type="match status" value="1"/>
</dbReference>
<dbReference type="CDD" id="cd05233">
    <property type="entry name" value="SDR_c"/>
    <property type="match status" value="1"/>
</dbReference>
<organism evidence="7 9">
    <name type="scientific">Streptomyces alfalfae</name>
    <dbReference type="NCBI Taxonomy" id="1642299"/>
    <lineage>
        <taxon>Bacteria</taxon>
        <taxon>Bacillati</taxon>
        <taxon>Actinomycetota</taxon>
        <taxon>Actinomycetes</taxon>
        <taxon>Kitasatosporales</taxon>
        <taxon>Streptomycetaceae</taxon>
        <taxon>Streptomyces</taxon>
    </lineage>
</organism>
<sequence>MSIDFGLKGAVAIVTGGGSRASGIGNGRAAAVLLAEAGAHVVVVDSAAGNMAETRDLIAAQGRDALLVTADVTSQEECAEVVRRTCETFGGLDVLVNNVGVAGPAGTVVDVDPLAWEACLRLNLTSMMLMSRAAIPRMRARGGGSIVNMSSAVGLVGGHPQVAYPTTKAAVIGLTRTMAAHHGPEGIRVNAVAPGYVHTPMVSSQGIDEGARERRRHAAPLAVEGTGWDVGEAVLFLAGPRSRWITGVVLPVDAGLTATLGSGGAPSVTSPPGPAPSSREPLS</sequence>
<proteinExistence type="inferred from homology"/>
<feature type="region of interest" description="Disordered" evidence="3">
    <location>
        <begin position="261"/>
        <end position="283"/>
    </location>
</feature>
<evidence type="ECO:0000313" key="7">
    <source>
        <dbReference type="EMBL" id="QQC93418.1"/>
    </source>
</evidence>
<dbReference type="PRINTS" id="PR00081">
    <property type="entry name" value="GDHRDH"/>
</dbReference>
<gene>
    <name evidence="4" type="ORF">A7J05_00410</name>
    <name evidence="5" type="ORF">A7J05_36325</name>
    <name evidence="6" type="ORF">I8755_00540</name>
    <name evidence="7" type="ORF">I8755_37660</name>
</gene>
<dbReference type="PRINTS" id="PR00080">
    <property type="entry name" value="SDRFAMILY"/>
</dbReference>
<dbReference type="SUPFAM" id="SSF51735">
    <property type="entry name" value="NAD(P)-binding Rossmann-fold domains"/>
    <property type="match status" value="1"/>
</dbReference>
<dbReference type="Proteomes" id="UP000187191">
    <property type="component" value="Chromosome"/>
</dbReference>